<dbReference type="GO" id="GO:0016829">
    <property type="term" value="F:lyase activity"/>
    <property type="evidence" value="ECO:0007669"/>
    <property type="project" value="UniProtKB-KW"/>
</dbReference>
<comment type="cofactor">
    <cofactor evidence="2">
        <name>Ni(2+)</name>
        <dbReference type="ChEBI" id="CHEBI:49786"/>
    </cofactor>
</comment>
<keyword evidence="2" id="KW-0479">Metal-binding</keyword>
<keyword evidence="2" id="KW-0533">Nickel</keyword>
<sequence>MNEDEISNGKNIHNEDNVRNEEITHNENIIETEVALGTVHPAALEPYRLRLFVEDEIVKDAEITIGVNHRGVERIMEGLPVEKANALTEKICGICSNAHIWNSCLTAEKALGIDIPERANYIRIIMEELERLHSHFLYLGHGCEVLAHETFSMRAFSIRETVMELLRMIGGNRVQYGASIIGGVRPRCELDSNRIIKILEGMDIVEKKLNDFADRFVSDPIVMNRITGVGKISSKDALKLEVTGPTLRATGVKKDLRFKMKEYEPFDFNMITLSDGDVKDNILMRVLEIPEAISIIRQAVKNLPNGPIVDRSWEMIDSPTVHNYIEVPRGTLYHSYALEDGRVRGSVIRTPSMSNIGAMQLACIGNHLTDAQLCIVQCDPCFTCTDRAIEIIKL</sequence>
<keyword evidence="1" id="KW-0560">Oxidoreductase</keyword>
<dbReference type="AlphaFoldDB" id="A0A166C545"/>
<evidence type="ECO:0000259" key="4">
    <source>
        <dbReference type="Pfam" id="PF00346"/>
    </source>
</evidence>
<protein>
    <submittedName>
        <fullName evidence="5">Formate hydrogenlyase subunit 5</fullName>
    </submittedName>
</protein>
<gene>
    <name evidence="5" type="primary">hycE_1</name>
    <name evidence="5" type="ORF">MBCUR_06140</name>
</gene>
<organism evidence="5 6">
    <name type="scientific">Methanobrevibacter curvatus</name>
    <dbReference type="NCBI Taxonomy" id="49547"/>
    <lineage>
        <taxon>Archaea</taxon>
        <taxon>Methanobacteriati</taxon>
        <taxon>Methanobacteriota</taxon>
        <taxon>Methanomada group</taxon>
        <taxon>Methanobacteria</taxon>
        <taxon>Methanobacteriales</taxon>
        <taxon>Methanobacteriaceae</taxon>
        <taxon>Methanobrevibacter</taxon>
    </lineage>
</organism>
<feature type="binding site" evidence="2">
    <location>
        <position position="95"/>
    </location>
    <ligand>
        <name>Ni(2+)</name>
        <dbReference type="ChEBI" id="CHEBI:49786"/>
    </ligand>
</feature>
<dbReference type="InterPro" id="IPR018194">
    <property type="entry name" value="Ni-dep_hyd_lsu_Ni_BS"/>
</dbReference>
<dbReference type="Pfam" id="PF00374">
    <property type="entry name" value="NiFeSe_Hases"/>
    <property type="match status" value="1"/>
</dbReference>
<dbReference type="Proteomes" id="UP000077245">
    <property type="component" value="Unassembled WGS sequence"/>
</dbReference>
<feature type="binding site" evidence="2">
    <location>
        <position position="95"/>
    </location>
    <ligand>
        <name>Fe cation</name>
        <dbReference type="ChEBI" id="CHEBI:24875"/>
    </ligand>
</feature>
<dbReference type="RefSeq" id="WP_084269442.1">
    <property type="nucleotide sequence ID" value="NZ_LWMV01000115.1"/>
</dbReference>
<dbReference type="OrthoDB" id="43567at2157"/>
<dbReference type="PROSITE" id="PS00507">
    <property type="entry name" value="NI_HGENASE_L_1"/>
    <property type="match status" value="1"/>
</dbReference>
<keyword evidence="5" id="KW-0456">Lyase</keyword>
<feature type="binding site" evidence="2">
    <location>
        <position position="381"/>
    </location>
    <ligand>
        <name>Ni(2+)</name>
        <dbReference type="ChEBI" id="CHEBI:49786"/>
    </ligand>
</feature>
<dbReference type="SUPFAM" id="SSF56762">
    <property type="entry name" value="HydB/Nqo4-like"/>
    <property type="match status" value="1"/>
</dbReference>
<dbReference type="InterPro" id="IPR029014">
    <property type="entry name" value="NiFe-Hase_large"/>
</dbReference>
<evidence type="ECO:0000313" key="6">
    <source>
        <dbReference type="Proteomes" id="UP000077245"/>
    </source>
</evidence>
<dbReference type="PATRIC" id="fig|49547.3.peg.644"/>
<feature type="domain" description="NADH-quinone oxidoreductase subunit D" evidence="4">
    <location>
        <begin position="148"/>
        <end position="313"/>
    </location>
</feature>
<evidence type="ECO:0000256" key="2">
    <source>
        <dbReference type="PIRSR" id="PIRSR601501-1"/>
    </source>
</evidence>
<feature type="binding site" evidence="2">
    <location>
        <position position="384"/>
    </location>
    <ligand>
        <name>Fe cation</name>
        <dbReference type="ChEBI" id="CHEBI:24875"/>
    </ligand>
</feature>
<keyword evidence="2" id="KW-0408">Iron</keyword>
<comment type="cofactor">
    <cofactor evidence="2">
        <name>Fe cation</name>
        <dbReference type="ChEBI" id="CHEBI:24875"/>
    </cofactor>
</comment>
<evidence type="ECO:0000256" key="1">
    <source>
        <dbReference type="ARBA" id="ARBA00023002"/>
    </source>
</evidence>
<dbReference type="GO" id="GO:0051287">
    <property type="term" value="F:NAD binding"/>
    <property type="evidence" value="ECO:0007669"/>
    <property type="project" value="InterPro"/>
</dbReference>
<keyword evidence="6" id="KW-1185">Reference proteome</keyword>
<dbReference type="Pfam" id="PF00346">
    <property type="entry name" value="Complex1_49kDa"/>
    <property type="match status" value="1"/>
</dbReference>
<name>A0A166C545_9EURY</name>
<evidence type="ECO:0000256" key="3">
    <source>
        <dbReference type="SAM" id="MobiDB-lite"/>
    </source>
</evidence>
<evidence type="ECO:0000313" key="5">
    <source>
        <dbReference type="EMBL" id="KZX14138.1"/>
    </source>
</evidence>
<dbReference type="GO" id="GO:0016651">
    <property type="term" value="F:oxidoreductase activity, acting on NAD(P)H"/>
    <property type="evidence" value="ECO:0007669"/>
    <property type="project" value="InterPro"/>
</dbReference>
<feature type="binding site" evidence="2">
    <location>
        <position position="92"/>
    </location>
    <ligand>
        <name>Ni(2+)</name>
        <dbReference type="ChEBI" id="CHEBI:49786"/>
    </ligand>
</feature>
<dbReference type="GO" id="GO:0048038">
    <property type="term" value="F:quinone binding"/>
    <property type="evidence" value="ECO:0007669"/>
    <property type="project" value="InterPro"/>
</dbReference>
<dbReference type="GO" id="GO:0016151">
    <property type="term" value="F:nickel cation binding"/>
    <property type="evidence" value="ECO:0007669"/>
    <property type="project" value="InterPro"/>
</dbReference>
<feature type="binding site" evidence="2">
    <location>
        <position position="348"/>
    </location>
    <ligand>
        <name>Mg(2+)</name>
        <dbReference type="ChEBI" id="CHEBI:18420"/>
    </ligand>
</feature>
<dbReference type="InterPro" id="IPR001135">
    <property type="entry name" value="NADH_Q_OxRdtase_suD"/>
</dbReference>
<dbReference type="PANTHER" id="PTHR43485:SF1">
    <property type="entry name" value="FORMATE HYDROGENLYASE SUBUNIT 5-RELATED"/>
    <property type="match status" value="1"/>
</dbReference>
<dbReference type="InterPro" id="IPR001501">
    <property type="entry name" value="Ni-dep_hyd_lsu"/>
</dbReference>
<dbReference type="PANTHER" id="PTHR43485">
    <property type="entry name" value="HYDROGENASE-4 COMPONENT G"/>
    <property type="match status" value="1"/>
</dbReference>
<comment type="caution">
    <text evidence="5">The sequence shown here is derived from an EMBL/GenBank/DDBJ whole genome shotgun (WGS) entry which is preliminary data.</text>
</comment>
<dbReference type="EMBL" id="LWMV01000115">
    <property type="protein sequence ID" value="KZX14138.1"/>
    <property type="molecule type" value="Genomic_DNA"/>
</dbReference>
<dbReference type="GO" id="GO:0008901">
    <property type="term" value="F:ferredoxin hydrogenase activity"/>
    <property type="evidence" value="ECO:0007669"/>
    <property type="project" value="InterPro"/>
</dbReference>
<dbReference type="STRING" id="49547.MBCUR_06140"/>
<dbReference type="Gene3D" id="1.10.645.10">
    <property type="entry name" value="Cytochrome-c3 Hydrogenase, chain B"/>
    <property type="match status" value="1"/>
</dbReference>
<accession>A0A166C545</accession>
<keyword evidence="2" id="KW-0460">Magnesium</keyword>
<feature type="region of interest" description="Disordered" evidence="3">
    <location>
        <begin position="1"/>
        <end position="20"/>
    </location>
</feature>
<feature type="binding site" evidence="2">
    <location>
        <position position="73"/>
    </location>
    <ligand>
        <name>Mg(2+)</name>
        <dbReference type="ChEBI" id="CHEBI:18420"/>
    </ligand>
</feature>
<proteinExistence type="predicted"/>
<reference evidence="5 6" key="1">
    <citation type="submission" date="2016-04" db="EMBL/GenBank/DDBJ databases">
        <title>Genome sequence of Methanobrevibacter curvatus DSM 11111.</title>
        <authorList>
            <person name="Poehlein A."/>
            <person name="Seedorf H."/>
            <person name="Daniel R."/>
        </authorList>
    </citation>
    <scope>NUCLEOTIDE SEQUENCE [LARGE SCALE GENOMIC DNA]</scope>
    <source>
        <strain evidence="5 6">DSM 11111</strain>
    </source>
</reference>
<dbReference type="InterPro" id="IPR052197">
    <property type="entry name" value="ComplexI_49kDa-like"/>
</dbReference>